<dbReference type="Proteomes" id="UP001158067">
    <property type="component" value="Unassembled WGS sequence"/>
</dbReference>
<dbReference type="EMBL" id="FXUG01000007">
    <property type="protein sequence ID" value="SMP62050.1"/>
    <property type="molecule type" value="Genomic_DNA"/>
</dbReference>
<keyword evidence="2" id="KW-1185">Reference proteome</keyword>
<evidence type="ECO:0000313" key="1">
    <source>
        <dbReference type="EMBL" id="SMP62050.1"/>
    </source>
</evidence>
<accession>A0ABY1QAU6</accession>
<evidence type="ECO:0000313" key="2">
    <source>
        <dbReference type="Proteomes" id="UP001158067"/>
    </source>
</evidence>
<organism evidence="1 2">
    <name type="scientific">Neorhodopirellula lusitana</name>
    <dbReference type="NCBI Taxonomy" id="445327"/>
    <lineage>
        <taxon>Bacteria</taxon>
        <taxon>Pseudomonadati</taxon>
        <taxon>Planctomycetota</taxon>
        <taxon>Planctomycetia</taxon>
        <taxon>Pirellulales</taxon>
        <taxon>Pirellulaceae</taxon>
        <taxon>Neorhodopirellula</taxon>
    </lineage>
</organism>
<reference evidence="1 2" key="1">
    <citation type="submission" date="2017-05" db="EMBL/GenBank/DDBJ databases">
        <authorList>
            <person name="Varghese N."/>
            <person name="Submissions S."/>
        </authorList>
    </citation>
    <scope>NUCLEOTIDE SEQUENCE [LARGE SCALE GENOMIC DNA]</scope>
    <source>
        <strain evidence="1 2">DSM 25457</strain>
    </source>
</reference>
<protein>
    <submittedName>
        <fullName evidence="1">Uncharacterized protein</fullName>
    </submittedName>
</protein>
<name>A0ABY1QAU6_9BACT</name>
<gene>
    <name evidence="1" type="ORF">SAMN06265222_107218</name>
</gene>
<comment type="caution">
    <text evidence="1">The sequence shown here is derived from an EMBL/GenBank/DDBJ whole genome shotgun (WGS) entry which is preliminary data.</text>
</comment>
<proteinExistence type="predicted"/>
<sequence length="82" mass="9073">MVLGGNATECIPKYMCLPLKEIPCSKMLRQTSRCKIGLANATRPLNSVVATRSARLTRSQFLDVFQCLAAKDIGVCKVKERE</sequence>